<name>A0ABV2PLE3_9BACI</name>
<evidence type="ECO:0008006" key="3">
    <source>
        <dbReference type="Google" id="ProtNLM"/>
    </source>
</evidence>
<dbReference type="RefSeq" id="WP_238602151.1">
    <property type="nucleotide sequence ID" value="NZ_CP073713.1"/>
</dbReference>
<accession>A0ABV2PLE3</accession>
<reference evidence="1 2" key="1">
    <citation type="submission" date="2024-06" db="EMBL/GenBank/DDBJ databases">
        <title>Sorghum-associated microbial communities from plants grown in Nebraska, USA.</title>
        <authorList>
            <person name="Schachtman D."/>
        </authorList>
    </citation>
    <scope>NUCLEOTIDE SEQUENCE [LARGE SCALE GENOMIC DNA]</scope>
    <source>
        <strain evidence="1 2">736</strain>
    </source>
</reference>
<dbReference type="EMBL" id="JBEPSB010000013">
    <property type="protein sequence ID" value="MET4561755.1"/>
    <property type="molecule type" value="Genomic_DNA"/>
</dbReference>
<comment type="caution">
    <text evidence="1">The sequence shown here is derived from an EMBL/GenBank/DDBJ whole genome shotgun (WGS) entry which is preliminary data.</text>
</comment>
<protein>
    <recommendedName>
        <fullName evidence="3">Phage protein</fullName>
    </recommendedName>
</protein>
<evidence type="ECO:0000313" key="1">
    <source>
        <dbReference type="EMBL" id="MET4561755.1"/>
    </source>
</evidence>
<sequence>MYQYVVEPSSFPKGDTKEHLRYLQEQDQYKLKDCYNRVDAKKHSMFFKTESELIAIFKNPQYYIYAFDYDVEMVIDIAELSSLVWVL</sequence>
<proteinExistence type="predicted"/>
<keyword evidence="2" id="KW-1185">Reference proteome</keyword>
<organism evidence="1 2">
    <name type="scientific">Lysinibacillus parviboronicapiens</name>
    <dbReference type="NCBI Taxonomy" id="436516"/>
    <lineage>
        <taxon>Bacteria</taxon>
        <taxon>Bacillati</taxon>
        <taxon>Bacillota</taxon>
        <taxon>Bacilli</taxon>
        <taxon>Bacillales</taxon>
        <taxon>Bacillaceae</taxon>
        <taxon>Lysinibacillus</taxon>
    </lineage>
</organism>
<dbReference type="Proteomes" id="UP001549363">
    <property type="component" value="Unassembled WGS sequence"/>
</dbReference>
<gene>
    <name evidence="1" type="ORF">ABIA69_002925</name>
</gene>
<evidence type="ECO:0000313" key="2">
    <source>
        <dbReference type="Proteomes" id="UP001549363"/>
    </source>
</evidence>